<keyword evidence="1" id="KW-0812">Transmembrane</keyword>
<dbReference type="Proteomes" id="UP000229329">
    <property type="component" value="Unassembled WGS sequence"/>
</dbReference>
<dbReference type="EMBL" id="PHHA01000009">
    <property type="protein sequence ID" value="PJG85627.1"/>
    <property type="molecule type" value="Genomic_DNA"/>
</dbReference>
<accession>A0A2M8S3E9</accession>
<evidence type="ECO:0000313" key="2">
    <source>
        <dbReference type="EMBL" id="PJG85627.1"/>
    </source>
</evidence>
<reference evidence="2 3" key="1">
    <citation type="submission" date="2017-11" db="EMBL/GenBank/DDBJ databases">
        <title>Reclassification of Bisgaard taxon 7 as Conservatibacter flavescens gen. nov., sp. nov.</title>
        <authorList>
            <person name="Christensen H."/>
        </authorList>
    </citation>
    <scope>NUCLEOTIDE SEQUENCE [LARGE SCALE GENOMIC DNA]</scope>
    <source>
        <strain evidence="2 3">7_4</strain>
    </source>
</reference>
<name>A0A2M8S3E9_9PAST</name>
<organism evidence="2 3">
    <name type="scientific">Conservatibacter flavescens</name>
    <dbReference type="NCBI Taxonomy" id="28161"/>
    <lineage>
        <taxon>Bacteria</taxon>
        <taxon>Pseudomonadati</taxon>
        <taxon>Pseudomonadota</taxon>
        <taxon>Gammaproteobacteria</taxon>
        <taxon>Pasteurellales</taxon>
        <taxon>Pasteurellaceae</taxon>
        <taxon>Conservatibacter</taxon>
    </lineage>
</organism>
<proteinExistence type="predicted"/>
<evidence type="ECO:0000256" key="1">
    <source>
        <dbReference type="SAM" id="Phobius"/>
    </source>
</evidence>
<evidence type="ECO:0000313" key="3">
    <source>
        <dbReference type="Proteomes" id="UP000229329"/>
    </source>
</evidence>
<keyword evidence="3" id="KW-1185">Reference proteome</keyword>
<keyword evidence="1" id="KW-0472">Membrane</keyword>
<sequence>MDNKINNYRAPMVTAIGFLIGIILLIIALYRILNNRFPEHDEEHYYHNTLKIFMLGIICSFIGTLLAIFQQIFF</sequence>
<gene>
    <name evidence="2" type="ORF">CVP05_05555</name>
</gene>
<dbReference type="AlphaFoldDB" id="A0A2M8S3E9"/>
<feature type="transmembrane region" description="Helical" evidence="1">
    <location>
        <begin position="52"/>
        <end position="73"/>
    </location>
</feature>
<comment type="caution">
    <text evidence="2">The sequence shown here is derived from an EMBL/GenBank/DDBJ whole genome shotgun (WGS) entry which is preliminary data.</text>
</comment>
<feature type="transmembrane region" description="Helical" evidence="1">
    <location>
        <begin position="12"/>
        <end position="32"/>
    </location>
</feature>
<keyword evidence="1" id="KW-1133">Transmembrane helix</keyword>
<dbReference type="RefSeq" id="WP_100288583.1">
    <property type="nucleotide sequence ID" value="NZ_PHHA01000009.1"/>
</dbReference>
<protein>
    <submittedName>
        <fullName evidence="2">Uncharacterized protein</fullName>
    </submittedName>
</protein>